<dbReference type="RefSeq" id="XP_056075835.1">
    <property type="nucleotide sequence ID" value="XM_056209013.1"/>
</dbReference>
<dbReference type="SUPFAM" id="SSF52540">
    <property type="entry name" value="P-loop containing nucleoside triphosphate hydrolases"/>
    <property type="match status" value="1"/>
</dbReference>
<proteinExistence type="predicted"/>
<sequence>MDSPLFEPEERNGFDEEEDALLPVPAMLSLVAPVAPPMHLSACTNAPQPKKRKAANIDAETAAYFSRVEESYATLDPDATIKHDPHSEPLPDLPMFNPSFAAAEKTATEIVCSLRQTIIDSDDKGSEAKFMLERLDCIRTPKYPAPRMTGDGGVGTLVPLEFVNASHTQEMPFMARIFWHPRSVCEDIIRSAVADYWSSRLDEDAEATKEAATDLGKPALKILSALFCDKEEFEDEECANQFLSQLKSGEDPKIVDKLLRWAREIFAELCKLGSVATITAHTADQLNAQLEPFIQQCDDPQIGDTSLECSVWPFVKYARKYLASPILSKGVVLVDLPGVTDGNSLRVNCANRYLRQCDHVIVVANLDRATDDSGLEKYALDVTRRKRYGKLTLALTRSDVIDEDECRRLKLGPRQKEHLQSLDCFEQELKSEVRKTKSLKYSAHTPIAYEEFEKKRALHEYLKKHIQSSRVEIFATARNTHVRTTLQAWYRSSTKDPNTLPIFCVSSKVNMEHVRGYTVSEFPRMSVEMSEIPALRSHILSLAAKAGKVEQFQRHCVFIRVLLNEMELSCIGSRPMMKRDHLLTILLEVQMNQNHFQALTADLMKTSVTPVVAKFDAAIDAWVDVAKGLCEKWSKYTAQGWAAFLRHQGKWKTPRCGKADWNQELMGSIRQELQPTFDAFCGEGCFAFQTEAIFQVNELLETLEEKMKTKKACFSTLVCHRTEGPYPAVKKYVEDALVKTINSVEKKLATRCGSVLDAILSDFDKVCPESEDKSVLTLQRREILGRKVRESKLRMEGELKEHLARCGIGLD</sequence>
<keyword evidence="3" id="KW-1185">Reference proteome</keyword>
<dbReference type="Pfam" id="PF24564">
    <property type="entry name" value="DUF7605"/>
    <property type="match status" value="1"/>
</dbReference>
<evidence type="ECO:0000313" key="2">
    <source>
        <dbReference type="EMBL" id="KAJ4359633.1"/>
    </source>
</evidence>
<dbReference type="PANTHER" id="PTHR36681:SF3">
    <property type="entry name" value="NUCLEAR GTPASE, GERMINAL CENTER-ASSOCIATED, TANDEM DUPLICATE 3"/>
    <property type="match status" value="1"/>
</dbReference>
<dbReference type="PANTHER" id="PTHR36681">
    <property type="entry name" value="NUCLEAR GTPASE, GERMINAL CENTER-ASSOCIATED, TANDEM DUPLICATE 3"/>
    <property type="match status" value="1"/>
</dbReference>
<name>A0A9W8XUP0_9PLEO</name>
<comment type="caution">
    <text evidence="2">The sequence shown here is derived from an EMBL/GenBank/DDBJ whole genome shotgun (WGS) entry which is preliminary data.</text>
</comment>
<gene>
    <name evidence="2" type="ORF">N0V89_000188</name>
</gene>
<dbReference type="Gene3D" id="3.40.50.300">
    <property type="entry name" value="P-loop containing nucleotide triphosphate hydrolases"/>
    <property type="match status" value="1"/>
</dbReference>
<evidence type="ECO:0000259" key="1">
    <source>
        <dbReference type="Pfam" id="PF24564"/>
    </source>
</evidence>
<evidence type="ECO:0000313" key="3">
    <source>
        <dbReference type="Proteomes" id="UP001140513"/>
    </source>
</evidence>
<dbReference type="GeneID" id="80903718"/>
<organism evidence="2 3">
    <name type="scientific">Didymosphaeria variabile</name>
    <dbReference type="NCBI Taxonomy" id="1932322"/>
    <lineage>
        <taxon>Eukaryota</taxon>
        <taxon>Fungi</taxon>
        <taxon>Dikarya</taxon>
        <taxon>Ascomycota</taxon>
        <taxon>Pezizomycotina</taxon>
        <taxon>Dothideomycetes</taxon>
        <taxon>Pleosporomycetidae</taxon>
        <taxon>Pleosporales</taxon>
        <taxon>Massarineae</taxon>
        <taxon>Didymosphaeriaceae</taxon>
        <taxon>Didymosphaeria</taxon>
    </lineage>
</organism>
<reference evidence="2" key="1">
    <citation type="submission" date="2022-10" db="EMBL/GenBank/DDBJ databases">
        <title>Tapping the CABI collections for fungal endophytes: first genome assemblies for Collariella, Neodidymelliopsis, Ascochyta clinopodiicola, Didymella pomorum, Didymosphaeria variabile, Neocosmospora piperis and Neocucurbitaria cava.</title>
        <authorList>
            <person name="Hill R."/>
        </authorList>
    </citation>
    <scope>NUCLEOTIDE SEQUENCE</scope>
    <source>
        <strain evidence="2">IMI 356815</strain>
    </source>
</reference>
<dbReference type="AlphaFoldDB" id="A0A9W8XUP0"/>
<accession>A0A9W8XUP0</accession>
<feature type="domain" description="DUF7605" evidence="1">
    <location>
        <begin position="619"/>
        <end position="715"/>
    </location>
</feature>
<dbReference type="Proteomes" id="UP001140513">
    <property type="component" value="Unassembled WGS sequence"/>
</dbReference>
<dbReference type="InterPro" id="IPR056024">
    <property type="entry name" value="DUF7605"/>
</dbReference>
<dbReference type="InterPro" id="IPR027417">
    <property type="entry name" value="P-loop_NTPase"/>
</dbReference>
<dbReference type="OrthoDB" id="410198at2759"/>
<dbReference type="EMBL" id="JAPEUX010000001">
    <property type="protein sequence ID" value="KAJ4359633.1"/>
    <property type="molecule type" value="Genomic_DNA"/>
</dbReference>
<protein>
    <recommendedName>
        <fullName evidence="1">DUF7605 domain-containing protein</fullName>
    </recommendedName>
</protein>